<proteinExistence type="predicted"/>
<keyword evidence="1" id="KW-0812">Transmembrane</keyword>
<name>A0A6C0HPM2_9ZZZZ</name>
<feature type="transmembrane region" description="Helical" evidence="1">
    <location>
        <begin position="87"/>
        <end position="108"/>
    </location>
</feature>
<keyword evidence="1" id="KW-1133">Transmembrane helix</keyword>
<feature type="transmembrane region" description="Helical" evidence="1">
    <location>
        <begin position="60"/>
        <end position="80"/>
    </location>
</feature>
<keyword evidence="1" id="KW-0472">Membrane</keyword>
<evidence type="ECO:0000313" key="2">
    <source>
        <dbReference type="EMBL" id="QHT81863.1"/>
    </source>
</evidence>
<dbReference type="EMBL" id="MN739993">
    <property type="protein sequence ID" value="QHT81863.1"/>
    <property type="molecule type" value="Genomic_DNA"/>
</dbReference>
<feature type="transmembrane region" description="Helical" evidence="1">
    <location>
        <begin position="21"/>
        <end position="40"/>
    </location>
</feature>
<reference evidence="2" key="1">
    <citation type="journal article" date="2020" name="Nature">
        <title>Giant virus diversity and host interactions through global metagenomics.</title>
        <authorList>
            <person name="Schulz F."/>
            <person name="Roux S."/>
            <person name="Paez-Espino D."/>
            <person name="Jungbluth S."/>
            <person name="Walsh D.A."/>
            <person name="Denef V.J."/>
            <person name="McMahon K.D."/>
            <person name="Konstantinidis K.T."/>
            <person name="Eloe-Fadrosh E.A."/>
            <person name="Kyrpides N.C."/>
            <person name="Woyke T."/>
        </authorList>
    </citation>
    <scope>NUCLEOTIDE SEQUENCE</scope>
    <source>
        <strain evidence="2">GVMAG-M-3300023184-160</strain>
    </source>
</reference>
<evidence type="ECO:0000256" key="1">
    <source>
        <dbReference type="SAM" id="Phobius"/>
    </source>
</evidence>
<accession>A0A6C0HPM2</accession>
<sequence>MAKLRSQTQEGFDLANMCTPATLYFFLSIIGMVLVGLSNLDSPDQLCIGDYSCDVGNNTVVFVLNGIYILFWTFILDLMCKNGYGSLSWFVFLLPFLITFIFLATIMIRNN</sequence>
<dbReference type="AlphaFoldDB" id="A0A6C0HPM2"/>
<protein>
    <submittedName>
        <fullName evidence="2">Uncharacterized protein</fullName>
    </submittedName>
</protein>
<organism evidence="2">
    <name type="scientific">viral metagenome</name>
    <dbReference type="NCBI Taxonomy" id="1070528"/>
    <lineage>
        <taxon>unclassified sequences</taxon>
        <taxon>metagenomes</taxon>
        <taxon>organismal metagenomes</taxon>
    </lineage>
</organism>